<name>A0ABU9CJW9_9BURK</name>
<organism evidence="4 5">
    <name type="scientific">Pseudaquabacterium inlustre</name>
    <dbReference type="NCBI Taxonomy" id="2984192"/>
    <lineage>
        <taxon>Bacteria</taxon>
        <taxon>Pseudomonadati</taxon>
        <taxon>Pseudomonadota</taxon>
        <taxon>Betaproteobacteria</taxon>
        <taxon>Burkholderiales</taxon>
        <taxon>Sphaerotilaceae</taxon>
        <taxon>Pseudaquabacterium</taxon>
    </lineage>
</organism>
<evidence type="ECO:0000256" key="1">
    <source>
        <dbReference type="SAM" id="MobiDB-lite"/>
    </source>
</evidence>
<keyword evidence="5" id="KW-1185">Reference proteome</keyword>
<feature type="chain" id="PRO_5046356003" evidence="3">
    <location>
        <begin position="21"/>
        <end position="137"/>
    </location>
</feature>
<comment type="caution">
    <text evidence="4">The sequence shown here is derived from an EMBL/GenBank/DDBJ whole genome shotgun (WGS) entry which is preliminary data.</text>
</comment>
<dbReference type="Proteomes" id="UP001365405">
    <property type="component" value="Unassembled WGS sequence"/>
</dbReference>
<dbReference type="EMBL" id="JBBUTH010000005">
    <property type="protein sequence ID" value="MEK8050842.1"/>
    <property type="molecule type" value="Genomic_DNA"/>
</dbReference>
<accession>A0ABU9CJW9</accession>
<sequence length="137" mass="13085">MRALIGPLLLGSTSLGCALAAAGVALHGAAWAPALLYGGFGAVAGLVCTLLQHAHHGLPVHDAVAADGPGEAPAAVLARTMLAELARASAAEIAARRARGPGAGTDAPAADEAPAAAQALTASTARTAATEPSQAGA</sequence>
<keyword evidence="2" id="KW-0812">Transmembrane</keyword>
<keyword evidence="2" id="KW-0472">Membrane</keyword>
<keyword evidence="3" id="KW-0732">Signal</keyword>
<evidence type="ECO:0000313" key="4">
    <source>
        <dbReference type="EMBL" id="MEK8050842.1"/>
    </source>
</evidence>
<reference evidence="4 5" key="1">
    <citation type="submission" date="2024-04" db="EMBL/GenBank/DDBJ databases">
        <title>Novel species of the genus Ideonella isolated from streams.</title>
        <authorList>
            <person name="Lu H."/>
        </authorList>
    </citation>
    <scope>NUCLEOTIDE SEQUENCE [LARGE SCALE GENOMIC DNA]</scope>
    <source>
        <strain evidence="4 5">DXS22W</strain>
    </source>
</reference>
<feature type="transmembrane region" description="Helical" evidence="2">
    <location>
        <begin position="30"/>
        <end position="51"/>
    </location>
</feature>
<evidence type="ECO:0000256" key="2">
    <source>
        <dbReference type="SAM" id="Phobius"/>
    </source>
</evidence>
<protein>
    <submittedName>
        <fullName evidence="4">Uncharacterized protein</fullName>
    </submittedName>
</protein>
<keyword evidence="2" id="KW-1133">Transmembrane helix</keyword>
<proteinExistence type="predicted"/>
<feature type="compositionally biased region" description="Low complexity" evidence="1">
    <location>
        <begin position="104"/>
        <end position="130"/>
    </location>
</feature>
<evidence type="ECO:0000256" key="3">
    <source>
        <dbReference type="SAM" id="SignalP"/>
    </source>
</evidence>
<feature type="region of interest" description="Disordered" evidence="1">
    <location>
        <begin position="97"/>
        <end position="137"/>
    </location>
</feature>
<dbReference type="PROSITE" id="PS51257">
    <property type="entry name" value="PROKAR_LIPOPROTEIN"/>
    <property type="match status" value="1"/>
</dbReference>
<evidence type="ECO:0000313" key="5">
    <source>
        <dbReference type="Proteomes" id="UP001365405"/>
    </source>
</evidence>
<gene>
    <name evidence="4" type="ORF">AACH10_11400</name>
</gene>
<feature type="signal peptide" evidence="3">
    <location>
        <begin position="1"/>
        <end position="20"/>
    </location>
</feature>
<dbReference type="RefSeq" id="WP_341410533.1">
    <property type="nucleotide sequence ID" value="NZ_JBBUTH010000005.1"/>
</dbReference>